<keyword evidence="2" id="KW-1185">Reference proteome</keyword>
<dbReference type="Proteomes" id="UP001295444">
    <property type="component" value="Chromosome 04"/>
</dbReference>
<dbReference type="AlphaFoldDB" id="A0AAD1RV03"/>
<dbReference type="EMBL" id="OW240915">
    <property type="protein sequence ID" value="CAH2281721.1"/>
    <property type="molecule type" value="Genomic_DNA"/>
</dbReference>
<evidence type="ECO:0000313" key="1">
    <source>
        <dbReference type="EMBL" id="CAH2281721.1"/>
    </source>
</evidence>
<reference evidence="1" key="1">
    <citation type="submission" date="2022-03" db="EMBL/GenBank/DDBJ databases">
        <authorList>
            <person name="Alioto T."/>
            <person name="Alioto T."/>
            <person name="Gomez Garrido J."/>
        </authorList>
    </citation>
    <scope>NUCLEOTIDE SEQUENCE</scope>
</reference>
<evidence type="ECO:0000313" key="2">
    <source>
        <dbReference type="Proteomes" id="UP001295444"/>
    </source>
</evidence>
<name>A0AAD1RV03_PELCU</name>
<proteinExistence type="predicted"/>
<accession>A0AAD1RV03</accession>
<organism evidence="1 2">
    <name type="scientific">Pelobates cultripes</name>
    <name type="common">Western spadefoot toad</name>
    <dbReference type="NCBI Taxonomy" id="61616"/>
    <lineage>
        <taxon>Eukaryota</taxon>
        <taxon>Metazoa</taxon>
        <taxon>Chordata</taxon>
        <taxon>Craniata</taxon>
        <taxon>Vertebrata</taxon>
        <taxon>Euteleostomi</taxon>
        <taxon>Amphibia</taxon>
        <taxon>Batrachia</taxon>
        <taxon>Anura</taxon>
        <taxon>Pelobatoidea</taxon>
        <taxon>Pelobatidae</taxon>
        <taxon>Pelobates</taxon>
    </lineage>
</organism>
<gene>
    <name evidence="1" type="ORF">PECUL_23A035873</name>
</gene>
<sequence>MPRPRGLECCPSSQPNFLLIPGKSLCGRARPYRAIRLAVSPVTHCTILAVIGESSAQQGDTAICCSSPATHTQPRPPAASSHSDWLSAHALQPAVLFPAPPYRLCLSVAQGGAAGVRRDLVAAVRGTVISRYIAVRAVSCTDTDSKSGTKCKRK</sequence>
<protein>
    <submittedName>
        <fullName evidence="1">Uncharacterized protein</fullName>
    </submittedName>
</protein>